<evidence type="ECO:0000313" key="6">
    <source>
        <dbReference type="EMBL" id="OEV10571.1"/>
    </source>
</evidence>
<dbReference type="GO" id="GO:0017000">
    <property type="term" value="P:antibiotic biosynthetic process"/>
    <property type="evidence" value="ECO:0007669"/>
    <property type="project" value="UniProtKB-ARBA"/>
</dbReference>
<dbReference type="AlphaFoldDB" id="A0A1E7L381"/>
<feature type="domain" description="Carrier" evidence="5">
    <location>
        <begin position="145"/>
        <end position="220"/>
    </location>
</feature>
<dbReference type="InterPro" id="IPR006162">
    <property type="entry name" value="Ppantetheine_attach_site"/>
</dbReference>
<dbReference type="InterPro" id="IPR036291">
    <property type="entry name" value="NAD(P)-bd_dom_sf"/>
</dbReference>
<dbReference type="GO" id="GO:0031177">
    <property type="term" value="F:phosphopantetheine binding"/>
    <property type="evidence" value="ECO:0007669"/>
    <property type="project" value="InterPro"/>
</dbReference>
<name>A0A1E7L381_9ACTN</name>
<protein>
    <recommendedName>
        <fullName evidence="5">Carrier domain-containing protein</fullName>
    </recommendedName>
</protein>
<evidence type="ECO:0000256" key="3">
    <source>
        <dbReference type="ARBA" id="ARBA00022679"/>
    </source>
</evidence>
<dbReference type="GO" id="GO:0004312">
    <property type="term" value="F:fatty acid synthase activity"/>
    <property type="evidence" value="ECO:0007669"/>
    <property type="project" value="TreeGrafter"/>
</dbReference>
<organism evidence="6 7">
    <name type="scientific">Streptomyces nanshensis</name>
    <dbReference type="NCBI Taxonomy" id="518642"/>
    <lineage>
        <taxon>Bacteria</taxon>
        <taxon>Bacillati</taxon>
        <taxon>Actinomycetota</taxon>
        <taxon>Actinomycetes</taxon>
        <taxon>Kitasatosporales</taxon>
        <taxon>Streptomycetaceae</taxon>
        <taxon>Streptomyces</taxon>
    </lineage>
</organism>
<evidence type="ECO:0000256" key="1">
    <source>
        <dbReference type="ARBA" id="ARBA00022450"/>
    </source>
</evidence>
<dbReference type="Gene3D" id="3.40.50.720">
    <property type="entry name" value="NAD(P)-binding Rossmann-like Domain"/>
    <property type="match status" value="1"/>
</dbReference>
<evidence type="ECO:0000259" key="5">
    <source>
        <dbReference type="PROSITE" id="PS50075"/>
    </source>
</evidence>
<dbReference type="PANTHER" id="PTHR43775:SF51">
    <property type="entry name" value="INACTIVE PHENOLPHTHIOCEROL SYNTHESIS POLYKETIDE SYNTHASE TYPE I PKS1-RELATED"/>
    <property type="match status" value="1"/>
</dbReference>
<dbReference type="RefSeq" id="WP_141747602.1">
    <property type="nucleotide sequence ID" value="NZ_LJGW01000290.1"/>
</dbReference>
<dbReference type="PROSITE" id="PS50075">
    <property type="entry name" value="CARRIER"/>
    <property type="match status" value="1"/>
</dbReference>
<feature type="non-terminal residue" evidence="6">
    <location>
        <position position="1"/>
    </location>
</feature>
<dbReference type="SMART" id="SM01294">
    <property type="entry name" value="PKS_PP_betabranch"/>
    <property type="match status" value="1"/>
</dbReference>
<dbReference type="InterPro" id="IPR050091">
    <property type="entry name" value="PKS_NRPS_Biosynth_Enz"/>
</dbReference>
<keyword evidence="1" id="KW-0596">Phosphopantetheine</keyword>
<dbReference type="SUPFAM" id="SSF47336">
    <property type="entry name" value="ACP-like"/>
    <property type="match status" value="1"/>
</dbReference>
<reference evidence="6 7" key="1">
    <citation type="journal article" date="2016" name="Front. Microbiol.">
        <title>Comparative Genomics Analysis of Streptomyces Species Reveals Their Adaptation to the Marine Environment and Their Diversity at the Genomic Level.</title>
        <authorList>
            <person name="Tian X."/>
            <person name="Zhang Z."/>
            <person name="Yang T."/>
            <person name="Chen M."/>
            <person name="Li J."/>
            <person name="Chen F."/>
            <person name="Yang J."/>
            <person name="Li W."/>
            <person name="Zhang B."/>
            <person name="Zhang Z."/>
            <person name="Wu J."/>
            <person name="Zhang C."/>
            <person name="Long L."/>
            <person name="Xiao J."/>
        </authorList>
    </citation>
    <scope>NUCLEOTIDE SEQUENCE [LARGE SCALE GENOMIC DNA]</scope>
    <source>
        <strain evidence="6 7">SCSIO 10429</strain>
    </source>
</reference>
<comment type="caution">
    <text evidence="6">The sequence shown here is derived from an EMBL/GenBank/DDBJ whole genome shotgun (WGS) entry which is preliminary data.</text>
</comment>
<dbReference type="InterPro" id="IPR020806">
    <property type="entry name" value="PKS_PP-bd"/>
</dbReference>
<keyword evidence="4" id="KW-0511">Multifunctional enzyme</keyword>
<keyword evidence="2" id="KW-0597">Phosphoprotein</keyword>
<dbReference type="PANTHER" id="PTHR43775">
    <property type="entry name" value="FATTY ACID SYNTHASE"/>
    <property type="match status" value="1"/>
</dbReference>
<dbReference type="Pfam" id="PF08659">
    <property type="entry name" value="KR"/>
    <property type="match status" value="1"/>
</dbReference>
<dbReference type="FunFam" id="1.10.1200.10:FF:000007">
    <property type="entry name" value="Probable polyketide synthase pks17"/>
    <property type="match status" value="1"/>
</dbReference>
<dbReference type="InterPro" id="IPR009081">
    <property type="entry name" value="PP-bd_ACP"/>
</dbReference>
<accession>A0A1E7L381</accession>
<keyword evidence="3" id="KW-0808">Transferase</keyword>
<dbReference type="EMBL" id="LJGW01000290">
    <property type="protein sequence ID" value="OEV10571.1"/>
    <property type="molecule type" value="Genomic_DNA"/>
</dbReference>
<dbReference type="SMART" id="SM00823">
    <property type="entry name" value="PKS_PP"/>
    <property type="match status" value="1"/>
</dbReference>
<dbReference type="GO" id="GO:0006633">
    <property type="term" value="P:fatty acid biosynthetic process"/>
    <property type="evidence" value="ECO:0007669"/>
    <property type="project" value="TreeGrafter"/>
</dbReference>
<dbReference type="Proteomes" id="UP000176005">
    <property type="component" value="Unassembled WGS sequence"/>
</dbReference>
<dbReference type="PROSITE" id="PS00012">
    <property type="entry name" value="PHOSPHOPANTETHEINE"/>
    <property type="match status" value="1"/>
</dbReference>
<evidence type="ECO:0000313" key="7">
    <source>
        <dbReference type="Proteomes" id="UP000176005"/>
    </source>
</evidence>
<evidence type="ECO:0000256" key="4">
    <source>
        <dbReference type="ARBA" id="ARBA00023268"/>
    </source>
</evidence>
<evidence type="ECO:0000256" key="2">
    <source>
        <dbReference type="ARBA" id="ARBA00022553"/>
    </source>
</evidence>
<keyword evidence="7" id="KW-1185">Reference proteome</keyword>
<dbReference type="InterPro" id="IPR036736">
    <property type="entry name" value="ACP-like_sf"/>
</dbReference>
<dbReference type="SUPFAM" id="SSF51735">
    <property type="entry name" value="NAD(P)-binding Rossmann-fold domains"/>
    <property type="match status" value="1"/>
</dbReference>
<dbReference type="Gene3D" id="1.10.1200.10">
    <property type="entry name" value="ACP-like"/>
    <property type="match status" value="1"/>
</dbReference>
<sequence length="308" mass="31950">FVLFSSLSGTLGNAGQGGYAAANAHLDALAERRRARGLPATSVAWGPWDGAGMATGVDADRLRRGGLTPMDPELATEALWRSAGDDAAAVLVADVAWPEFAGTVALGRPVPQLAELTGGTEQSAPQDGAEFARTLLGLSADEQHERLFDVVRQQVNRTLGRRADQRLDPHQTFQSLGVESLTAVELRNRLHRGTGAALPATLVFDHPTPAALTEYLRGALHSGLTAGPEPALAEIDRLDTLVGTLSLDEEGRAAVVARLGELTRTLAADPAGSGTGGGAAADLADADADSVIDFITGRLGIDSEPKAE</sequence>
<dbReference type="InterPro" id="IPR013968">
    <property type="entry name" value="PKS_KR"/>
</dbReference>
<proteinExistence type="predicted"/>
<dbReference type="Pfam" id="PF00550">
    <property type="entry name" value="PP-binding"/>
    <property type="match status" value="1"/>
</dbReference>
<gene>
    <name evidence="6" type="ORF">AN218_16905</name>
</gene>